<reference evidence="13 14" key="1">
    <citation type="submission" date="2019-02" db="EMBL/GenBank/DDBJ databases">
        <authorList>
            <person name="Li Y."/>
        </authorList>
    </citation>
    <scope>NUCLEOTIDE SEQUENCE [LARGE SCALE GENOMIC DNA]</scope>
    <source>
        <strain evidence="13 14">3-7</strain>
    </source>
</reference>
<evidence type="ECO:0000256" key="10">
    <source>
        <dbReference type="SAM" id="Phobius"/>
    </source>
</evidence>
<evidence type="ECO:0000256" key="9">
    <source>
        <dbReference type="SAM" id="MobiDB-lite"/>
    </source>
</evidence>
<keyword evidence="7 10" id="KW-1133">Transmembrane helix</keyword>
<evidence type="ECO:0000313" key="14">
    <source>
        <dbReference type="Proteomes" id="UP000292085"/>
    </source>
</evidence>
<organism evidence="13 14">
    <name type="scientific">Sphingomonas populi</name>
    <dbReference type="NCBI Taxonomy" id="2484750"/>
    <lineage>
        <taxon>Bacteria</taxon>
        <taxon>Pseudomonadati</taxon>
        <taxon>Pseudomonadota</taxon>
        <taxon>Alphaproteobacteria</taxon>
        <taxon>Sphingomonadales</taxon>
        <taxon>Sphingomonadaceae</taxon>
        <taxon>Sphingomonas</taxon>
    </lineage>
</organism>
<evidence type="ECO:0000313" key="13">
    <source>
        <dbReference type="EMBL" id="RZF63599.1"/>
    </source>
</evidence>
<dbReference type="Gene3D" id="2.40.50.100">
    <property type="match status" value="1"/>
</dbReference>
<evidence type="ECO:0000256" key="3">
    <source>
        <dbReference type="ARBA" id="ARBA00022448"/>
    </source>
</evidence>
<comment type="subcellular location">
    <subcellularLocation>
        <location evidence="1">Cell inner membrane</location>
        <topology evidence="1">Single-pass membrane protein</topology>
    </subcellularLocation>
</comment>
<gene>
    <name evidence="13" type="ORF">EWE75_15600</name>
</gene>
<dbReference type="Pfam" id="PF25885">
    <property type="entry name" value="HH_EMRA"/>
    <property type="match status" value="1"/>
</dbReference>
<name>A0A4Q6Y2N8_9SPHN</name>
<dbReference type="GO" id="GO:0015721">
    <property type="term" value="P:bile acid and bile salt transport"/>
    <property type="evidence" value="ECO:0007669"/>
    <property type="project" value="UniProtKB-ARBA"/>
</dbReference>
<dbReference type="Pfam" id="PF25963">
    <property type="entry name" value="Beta-barrel_AAEA"/>
    <property type="match status" value="1"/>
</dbReference>
<dbReference type="EMBL" id="SGIS01000024">
    <property type="protein sequence ID" value="RZF63599.1"/>
    <property type="molecule type" value="Genomic_DNA"/>
</dbReference>
<dbReference type="SUPFAM" id="SSF111369">
    <property type="entry name" value="HlyD-like secretion proteins"/>
    <property type="match status" value="2"/>
</dbReference>
<evidence type="ECO:0000256" key="8">
    <source>
        <dbReference type="ARBA" id="ARBA00023136"/>
    </source>
</evidence>
<dbReference type="InterPro" id="IPR050739">
    <property type="entry name" value="MFP"/>
</dbReference>
<feature type="region of interest" description="Disordered" evidence="9">
    <location>
        <begin position="1"/>
        <end position="47"/>
    </location>
</feature>
<dbReference type="PANTHER" id="PTHR30386">
    <property type="entry name" value="MEMBRANE FUSION SUBUNIT OF EMRAB-TOLC MULTIDRUG EFFLUX PUMP"/>
    <property type="match status" value="1"/>
</dbReference>
<feature type="transmembrane region" description="Helical" evidence="10">
    <location>
        <begin position="53"/>
        <end position="71"/>
    </location>
</feature>
<keyword evidence="5" id="KW-0997">Cell inner membrane</keyword>
<keyword evidence="8 10" id="KW-0472">Membrane</keyword>
<evidence type="ECO:0000259" key="11">
    <source>
        <dbReference type="Pfam" id="PF25885"/>
    </source>
</evidence>
<dbReference type="InterPro" id="IPR058634">
    <property type="entry name" value="AaeA-lik-b-barrel"/>
</dbReference>
<protein>
    <submittedName>
        <fullName evidence="13">HlyD family efflux transporter periplasmic adaptor subunit</fullName>
    </submittedName>
</protein>
<feature type="compositionally biased region" description="Low complexity" evidence="9">
    <location>
        <begin position="20"/>
        <end position="37"/>
    </location>
</feature>
<dbReference type="Gene3D" id="2.40.30.170">
    <property type="match status" value="1"/>
</dbReference>
<comment type="caution">
    <text evidence="13">The sequence shown here is derived from an EMBL/GenBank/DDBJ whole genome shotgun (WGS) entry which is preliminary data.</text>
</comment>
<accession>A0A4Q6Y2N8</accession>
<feature type="compositionally biased region" description="Basic and acidic residues" evidence="9">
    <location>
        <begin position="1"/>
        <end position="15"/>
    </location>
</feature>
<dbReference type="PANTHER" id="PTHR30386:SF19">
    <property type="entry name" value="MULTIDRUG EXPORT PROTEIN EMRA-RELATED"/>
    <property type="match status" value="1"/>
</dbReference>
<keyword evidence="6 10" id="KW-0812">Transmembrane</keyword>
<dbReference type="Proteomes" id="UP000292085">
    <property type="component" value="Unassembled WGS sequence"/>
</dbReference>
<dbReference type="GO" id="GO:0005886">
    <property type="term" value="C:plasma membrane"/>
    <property type="evidence" value="ECO:0007669"/>
    <property type="project" value="UniProtKB-SubCell"/>
</dbReference>
<evidence type="ECO:0000259" key="12">
    <source>
        <dbReference type="Pfam" id="PF25963"/>
    </source>
</evidence>
<keyword evidence="14" id="KW-1185">Reference proteome</keyword>
<dbReference type="FunFam" id="2.40.30.170:FF:000003">
    <property type="entry name" value="Multidrug resistance protein A"/>
    <property type="match status" value="1"/>
</dbReference>
<feature type="domain" description="Multidrug export protein EmrA/FarA alpha-helical hairpin" evidence="11">
    <location>
        <begin position="128"/>
        <end position="243"/>
    </location>
</feature>
<dbReference type="GO" id="GO:0046677">
    <property type="term" value="P:response to antibiotic"/>
    <property type="evidence" value="ECO:0007669"/>
    <property type="project" value="UniProtKB-ARBA"/>
</dbReference>
<evidence type="ECO:0000256" key="2">
    <source>
        <dbReference type="ARBA" id="ARBA00009477"/>
    </source>
</evidence>
<dbReference type="RefSeq" id="WP_130159031.1">
    <property type="nucleotide sequence ID" value="NZ_SGIS01000024.1"/>
</dbReference>
<dbReference type="OrthoDB" id="9811754at2"/>
<dbReference type="AlphaFoldDB" id="A0A4Q6Y2N8"/>
<keyword evidence="3" id="KW-0813">Transport</keyword>
<evidence type="ECO:0000256" key="4">
    <source>
        <dbReference type="ARBA" id="ARBA00022475"/>
    </source>
</evidence>
<dbReference type="GO" id="GO:1990961">
    <property type="term" value="P:xenobiotic detoxification by transmembrane export across the plasma membrane"/>
    <property type="evidence" value="ECO:0007669"/>
    <property type="project" value="UniProtKB-ARBA"/>
</dbReference>
<evidence type="ECO:0000256" key="1">
    <source>
        <dbReference type="ARBA" id="ARBA00004377"/>
    </source>
</evidence>
<sequence>MTEYSTRIDRDTARDDGDDTPAAPVTTAAPPQSQPASAPAPEPPTAKSRTRRIAFLIFGAVLLIAAILYAIRVFTAPPTEATDDAYVGGNVVSVTARDGGTVLAIHADNTQAVKRGQPLIDLDPATTDVSLQAAEAALGQAVRGVRSDTASVDEASAEIAQARADLAKTRSDLARRKGAAADGAVSGEEVSHAADAVTTANAALNLALAKRAQAASAVAGTSVYTNPRVLAAIANVRQAAINSSHMRIVAPMDGVVAQRTVQLGQRVAAGTPLMAVVPLDSLWIDANFRETQLEKIRVGQPVTITADVYGSKLAFHGHVLGLGAGSGSAFSLLPAQNASGNWIKIVQRVPVRIALDPRELRAHPLRVGLSANVTVDTADQSKPLVAMSSPPAGGTQASLDGGPAIDTRIRQIINQNLGRAR</sequence>
<dbReference type="InterPro" id="IPR058633">
    <property type="entry name" value="EmrA/FarA_HH"/>
</dbReference>
<evidence type="ECO:0000256" key="7">
    <source>
        <dbReference type="ARBA" id="ARBA00022989"/>
    </source>
</evidence>
<keyword evidence="4" id="KW-1003">Cell membrane</keyword>
<evidence type="ECO:0000256" key="5">
    <source>
        <dbReference type="ARBA" id="ARBA00022519"/>
    </source>
</evidence>
<proteinExistence type="inferred from homology"/>
<evidence type="ECO:0000256" key="6">
    <source>
        <dbReference type="ARBA" id="ARBA00022692"/>
    </source>
</evidence>
<feature type="domain" description="p-hydroxybenzoic acid efflux pump subunit AaeA-like beta-barrel" evidence="12">
    <location>
        <begin position="281"/>
        <end position="375"/>
    </location>
</feature>
<comment type="similarity">
    <text evidence="2">Belongs to the membrane fusion protein (MFP) (TC 8.A.1) family.</text>
</comment>